<dbReference type="InterPro" id="IPR011527">
    <property type="entry name" value="ABC1_TM_dom"/>
</dbReference>
<dbReference type="Gene3D" id="3.40.50.300">
    <property type="entry name" value="P-loop containing nucleotide triphosphate hydrolases"/>
    <property type="match status" value="3"/>
</dbReference>
<dbReference type="GO" id="GO:0015431">
    <property type="term" value="F:ABC-type glutathione S-conjugate transporter activity"/>
    <property type="evidence" value="ECO:0007669"/>
    <property type="project" value="UniProtKB-EC"/>
</dbReference>
<evidence type="ECO:0000256" key="3">
    <source>
        <dbReference type="ARBA" id="ARBA00022448"/>
    </source>
</evidence>
<organism evidence="16">
    <name type="scientific">Timema monikensis</name>
    <dbReference type="NCBI Taxonomy" id="170555"/>
    <lineage>
        <taxon>Eukaryota</taxon>
        <taxon>Metazoa</taxon>
        <taxon>Ecdysozoa</taxon>
        <taxon>Arthropoda</taxon>
        <taxon>Hexapoda</taxon>
        <taxon>Insecta</taxon>
        <taxon>Pterygota</taxon>
        <taxon>Neoptera</taxon>
        <taxon>Polyneoptera</taxon>
        <taxon>Phasmatodea</taxon>
        <taxon>Timematodea</taxon>
        <taxon>Timematoidea</taxon>
        <taxon>Timematidae</taxon>
        <taxon>Timema</taxon>
    </lineage>
</organism>
<dbReference type="FunFam" id="3.40.50.300:FF:000997">
    <property type="entry name" value="Multidrug resistance-associated protein 1"/>
    <property type="match status" value="1"/>
</dbReference>
<evidence type="ECO:0000256" key="11">
    <source>
        <dbReference type="ARBA" id="ARBA00024220"/>
    </source>
</evidence>
<dbReference type="GO" id="GO:0016887">
    <property type="term" value="F:ATP hydrolysis activity"/>
    <property type="evidence" value="ECO:0007669"/>
    <property type="project" value="InterPro"/>
</dbReference>
<keyword evidence="4" id="KW-0926">Vacuole</keyword>
<keyword evidence="5 13" id="KW-0812">Transmembrane</keyword>
<evidence type="ECO:0000256" key="9">
    <source>
        <dbReference type="ARBA" id="ARBA00022989"/>
    </source>
</evidence>
<evidence type="ECO:0000259" key="14">
    <source>
        <dbReference type="PROSITE" id="PS50893"/>
    </source>
</evidence>
<dbReference type="Pfam" id="PF24357">
    <property type="entry name" value="TMD0_ABC"/>
    <property type="match status" value="1"/>
</dbReference>
<keyword evidence="9 13" id="KW-1133">Transmembrane helix</keyword>
<feature type="transmembrane region" description="Helical" evidence="13">
    <location>
        <begin position="467"/>
        <end position="484"/>
    </location>
</feature>
<keyword evidence="10 13" id="KW-0472">Membrane</keyword>
<dbReference type="SMART" id="SM00382">
    <property type="entry name" value="AAA"/>
    <property type="match status" value="2"/>
</dbReference>
<comment type="subcellular location">
    <subcellularLocation>
        <location evidence="1">Vacuole membrane</location>
        <topology evidence="1">Multi-pass membrane protein</topology>
    </subcellularLocation>
</comment>
<dbReference type="EC" id="7.6.2.3" evidence="11"/>
<feature type="transmembrane region" description="Helical" evidence="13">
    <location>
        <begin position="656"/>
        <end position="675"/>
    </location>
</feature>
<feature type="transmembrane region" description="Helical" evidence="13">
    <location>
        <begin position="569"/>
        <end position="587"/>
    </location>
</feature>
<dbReference type="InterPro" id="IPR017871">
    <property type="entry name" value="ABC_transporter-like_CS"/>
</dbReference>
<feature type="transmembrane region" description="Helical" evidence="13">
    <location>
        <begin position="425"/>
        <end position="446"/>
    </location>
</feature>
<evidence type="ECO:0000256" key="5">
    <source>
        <dbReference type="ARBA" id="ARBA00022692"/>
    </source>
</evidence>
<feature type="domain" description="ABC transporter" evidence="14">
    <location>
        <begin position="744"/>
        <end position="1036"/>
    </location>
</feature>
<dbReference type="FunFam" id="3.40.50.300:FF:000074">
    <property type="entry name" value="Multidrug resistance-associated protein 5 isoform 1"/>
    <property type="match status" value="1"/>
</dbReference>
<dbReference type="CDD" id="cd18595">
    <property type="entry name" value="ABC_6TM_MRP1_2_3_6_D1_like"/>
    <property type="match status" value="1"/>
</dbReference>
<dbReference type="InterPro" id="IPR003593">
    <property type="entry name" value="AAA+_ATPase"/>
</dbReference>
<dbReference type="Pfam" id="PF00664">
    <property type="entry name" value="ABC_membrane"/>
    <property type="match status" value="3"/>
</dbReference>
<comment type="similarity">
    <text evidence="2">Belongs to the ABC transporter superfamily. ABCC family. Conjugate transporter (TC 3.A.1.208) subfamily.</text>
</comment>
<keyword evidence="3" id="KW-0813">Transport</keyword>
<evidence type="ECO:0000256" key="8">
    <source>
        <dbReference type="ARBA" id="ARBA00022840"/>
    </source>
</evidence>
<reference evidence="16" key="1">
    <citation type="submission" date="2020-11" db="EMBL/GenBank/DDBJ databases">
        <authorList>
            <person name="Tran Van P."/>
        </authorList>
    </citation>
    <scope>NUCLEOTIDE SEQUENCE</scope>
</reference>
<dbReference type="EMBL" id="OB793704">
    <property type="protein sequence ID" value="CAD7428321.1"/>
    <property type="molecule type" value="Genomic_DNA"/>
</dbReference>
<dbReference type="PROSITE" id="PS00211">
    <property type="entry name" value="ABC_TRANSPORTER_1"/>
    <property type="match status" value="2"/>
</dbReference>
<evidence type="ECO:0000256" key="7">
    <source>
        <dbReference type="ARBA" id="ARBA00022741"/>
    </source>
</evidence>
<dbReference type="PROSITE" id="PS50893">
    <property type="entry name" value="ABC_TRANSPORTER_2"/>
    <property type="match status" value="2"/>
</dbReference>
<keyword evidence="6" id="KW-0677">Repeat</keyword>
<evidence type="ECO:0000259" key="15">
    <source>
        <dbReference type="PROSITE" id="PS50929"/>
    </source>
</evidence>
<dbReference type="SUPFAM" id="SSF90123">
    <property type="entry name" value="ABC transporter transmembrane region"/>
    <property type="match status" value="2"/>
</dbReference>
<sequence length="1880" mass="210432">MYWDLVCPHNEALSLDVNLLDISTTHKLEISILTEGSYLDANLTWYTEDPDLTPCFQKTVLIWLPCALLWGLSPLEAYYILGSRTRDITWNSLNVTKLVITSSLIFLCASDLGFEISRGSQGFDVFSADYLAPLVKMASLGLAAGLQYYNRAKGIRTSGILFLFWLLSALCGLVQFRHLMRKSQYQEHGESSYHLVSYVLCYTATLAQLVLTFFVDTPPKKCKHETIQPHKTVLLSTPTNSTVLYANHTHSSYALLSPMNSSRTGPDNRDSCILENVTHSSQMIATAASRFDKFIVVTDTFELSRAGERTRVVRYVRAGEMSELNPSPFFEASFPSRLYFQWFDRFVCKGYRQPVTRSDLWGLNPEDTSKEVVPLFDKHWKQTLSKVHRKGELGTKFHSSSGSVDLVNSSPRPRYPSILPALCRAYGLTFLFGCALLVCVNLLTFVSPQILRNLIVLVSGDDSLWKGYLYAATLIIVASIQTAFNSQYTYKMMVVAIRVRMALISVIYRKALCMSNKTRKESTVGEIVNLMSVDAARIFDAIPNLNIIWSAPFQIGLALYFLWEYMGPAVLAGLTVMLILIPVNGFIAKKLKALQICQMKTKDQRIRLMNEVLNGIKVLKLYAWEPPYEKVLQGMREKEIGILTKQAYLSAVTSSIWVGVPVLVSLLTFMTYILMDQNNELTAQTAFVSLTLFNIMRGPLALLPLVIGTMIQANVSLNRINSYLASEELDKNSVSHEISEQYPLVIENGSFSWGRGDDPFLRNINVTVKEGALLAVVGTVGSGKTSLISAFLGEMDKLSGRVNTKGSIAYVPQQAWIQQATIQDNIMFGKPLDKMKYFKVIEACALRNDLQILPGGDQTEIGEKGINLSGGQKQRVSLARAVYRDTEVYLLDDPLSAVDSHVGKHIFENVIGPSGLLKHKVSWLENVIGPSGLLKHKVSWLENVIGPTGLLKHKVSWLENVIGPSGLLKHKVSWVENVIGPSGLLKHKTRVLVTHSITYLPKVDMILVLKDGKVLERGTYRELVQSRGAFADFLDQHLQEIVAHNHTLHSQMIGNVYEVSNLYLVELEEVKQQLESSLGREQFQRTFSRALSQMSQTRSISDSLEDLRSKAGSMMSSTSERFEGSLHLTDGVTYEGFNSTTSGVTYERFNSTASSKQAFGSRWQEDKEETNRRFSLDKGRKLIKDELAQIGNVDWAVYKYYIEAITIAFAIATVSCNAVQQCFYALSNMWLTVWSTNGYGLVNETTNVTIYSPQDLYLGLYGFLGSMQVIGAVLATLATSIGSVKASKYLHNSLLRNVLRLPQTLFDTTPTGRILNRFSLDINVLDDTFPMVLRICVPQIFRRVFVSTMRQVKRIESISRAPIFSHFEETITGAQTIRAYGMQEKFIEESETRVDINQMAVFPGAACGSWLSVRLELIGGLITFFAALFAVLSRDTVDPALVGLSISSSLQVEAEARYTGLNSPPGARQISCTPCDKIVFRFRSFPQPRGPSQPPSRNDLVLLPSPFPTVLLATVTIALTVLMRTASDVETNIVAVERIKEYVELQQEAPWEQPSHPVPSDWPTMGEVTFQDYQLRYREGLDLVLKGVSFSIRGGEKVGIVGRTGAGKSSLTLALFRIIEPAGGSILIDDVDISQLGLHALRSRITIIPQDPVLFSGSLRQNLDPHRRLTDEVLWRALEHAHLKDYVGGLLEGLNHDVAEGGENFSVGQRQLICLARALLRKTRVLVLDEVTAAVDLGTDNLIQETIRREFADSTVLTIAHRLNTILDSDRVIVLDKGRVVEFNSPEVLLQDNRSVFYEWPETQDYSRNQRRKLGALEMFYSMSKNEGLRLFYSMAKNEGLRVFYSMAKNEGLRVFYSMAKNEWIVAFYSMAENEGLAMF</sequence>
<feature type="transmembrane region" description="Helical" evidence="13">
    <location>
        <begin position="195"/>
        <end position="215"/>
    </location>
</feature>
<dbReference type="PANTHER" id="PTHR24223:SF443">
    <property type="entry name" value="MULTIDRUG-RESISTANCE LIKE PROTEIN 1, ISOFORM I"/>
    <property type="match status" value="1"/>
</dbReference>
<dbReference type="PANTHER" id="PTHR24223">
    <property type="entry name" value="ATP-BINDING CASSETTE SUB-FAMILY C"/>
    <property type="match status" value="1"/>
</dbReference>
<dbReference type="InterPro" id="IPR027417">
    <property type="entry name" value="P-loop_NTPase"/>
</dbReference>
<comment type="catalytic activity">
    <reaction evidence="12">
        <text>leukotriene C4(in) + ATP + H2O = leukotriene C4(out) + ADP + phosphate + H(+)</text>
        <dbReference type="Rhea" id="RHEA:38963"/>
        <dbReference type="ChEBI" id="CHEBI:15377"/>
        <dbReference type="ChEBI" id="CHEBI:15378"/>
        <dbReference type="ChEBI" id="CHEBI:30616"/>
        <dbReference type="ChEBI" id="CHEBI:43474"/>
        <dbReference type="ChEBI" id="CHEBI:57973"/>
        <dbReference type="ChEBI" id="CHEBI:456216"/>
    </reaction>
    <physiologicalReaction direction="left-to-right" evidence="12">
        <dbReference type="Rhea" id="RHEA:38964"/>
    </physiologicalReaction>
</comment>
<dbReference type="CDD" id="cd18603">
    <property type="entry name" value="ABC_6TM_MRP1_2_3_6_D2_like"/>
    <property type="match status" value="1"/>
</dbReference>
<dbReference type="SUPFAM" id="SSF52540">
    <property type="entry name" value="P-loop containing nucleoside triphosphate hydrolases"/>
    <property type="match status" value="3"/>
</dbReference>
<dbReference type="Gene3D" id="1.20.1560.10">
    <property type="entry name" value="ABC transporter type 1, transmembrane domain"/>
    <property type="match status" value="3"/>
</dbReference>
<dbReference type="GO" id="GO:0005774">
    <property type="term" value="C:vacuolar membrane"/>
    <property type="evidence" value="ECO:0007669"/>
    <property type="project" value="UniProtKB-SubCell"/>
</dbReference>
<feature type="domain" description="ABC transmembrane type-1" evidence="15">
    <location>
        <begin position="1211"/>
        <end position="1452"/>
    </location>
</feature>
<dbReference type="GO" id="GO:0005524">
    <property type="term" value="F:ATP binding"/>
    <property type="evidence" value="ECO:0007669"/>
    <property type="project" value="UniProtKB-KW"/>
</dbReference>
<evidence type="ECO:0000256" key="12">
    <source>
        <dbReference type="ARBA" id="ARBA00047523"/>
    </source>
</evidence>
<accession>A0A7R9HMG9</accession>
<feature type="transmembrane region" description="Helical" evidence="13">
    <location>
        <begin position="155"/>
        <end position="174"/>
    </location>
</feature>
<dbReference type="FunFam" id="1.20.1560.10:FF:000020">
    <property type="entry name" value="ABC metal ion transporter"/>
    <property type="match status" value="1"/>
</dbReference>
<feature type="transmembrane region" description="Helical" evidence="13">
    <location>
        <begin position="545"/>
        <end position="563"/>
    </location>
</feature>
<dbReference type="InterPro" id="IPR056227">
    <property type="entry name" value="TMD0_ABC"/>
</dbReference>
<dbReference type="CDD" id="cd03250">
    <property type="entry name" value="ABCC_MRP_domain1"/>
    <property type="match status" value="1"/>
</dbReference>
<keyword evidence="7" id="KW-0547">Nucleotide-binding</keyword>
<proteinExistence type="inferred from homology"/>
<dbReference type="InterPro" id="IPR003439">
    <property type="entry name" value="ABC_transporter-like_ATP-bd"/>
</dbReference>
<feature type="transmembrane region" description="Helical" evidence="13">
    <location>
        <begin position="687"/>
        <end position="711"/>
    </location>
</feature>
<name>A0A7R9HMG9_9NEOP</name>
<dbReference type="GO" id="GO:0000323">
    <property type="term" value="C:lytic vacuole"/>
    <property type="evidence" value="ECO:0007669"/>
    <property type="project" value="UniProtKB-ARBA"/>
</dbReference>
<dbReference type="CDD" id="cd03244">
    <property type="entry name" value="ABCC_MRP_domain2"/>
    <property type="match status" value="1"/>
</dbReference>
<evidence type="ECO:0000313" key="16">
    <source>
        <dbReference type="EMBL" id="CAD7428321.1"/>
    </source>
</evidence>
<dbReference type="InterPro" id="IPR050173">
    <property type="entry name" value="ABC_transporter_C-like"/>
</dbReference>
<dbReference type="InterPro" id="IPR036640">
    <property type="entry name" value="ABC1_TM_sf"/>
</dbReference>
<evidence type="ECO:0000256" key="2">
    <source>
        <dbReference type="ARBA" id="ARBA00009726"/>
    </source>
</evidence>
<dbReference type="PROSITE" id="PS50929">
    <property type="entry name" value="ABC_TM1F"/>
    <property type="match status" value="2"/>
</dbReference>
<evidence type="ECO:0000256" key="4">
    <source>
        <dbReference type="ARBA" id="ARBA00022554"/>
    </source>
</evidence>
<feature type="domain" description="ABC transmembrane type-1" evidence="15">
    <location>
        <begin position="431"/>
        <end position="712"/>
    </location>
</feature>
<keyword evidence="8" id="KW-0067">ATP-binding</keyword>
<protein>
    <recommendedName>
        <fullName evidence="11">ABC-type glutathione-S-conjugate transporter</fullName>
        <ecNumber evidence="11">7.6.2.3</ecNumber>
    </recommendedName>
</protein>
<evidence type="ECO:0000256" key="10">
    <source>
        <dbReference type="ARBA" id="ARBA00023136"/>
    </source>
</evidence>
<feature type="domain" description="ABC transporter" evidence="14">
    <location>
        <begin position="1568"/>
        <end position="1802"/>
    </location>
</feature>
<evidence type="ECO:0000256" key="1">
    <source>
        <dbReference type="ARBA" id="ARBA00004128"/>
    </source>
</evidence>
<evidence type="ECO:0000256" key="6">
    <source>
        <dbReference type="ARBA" id="ARBA00022737"/>
    </source>
</evidence>
<evidence type="ECO:0000256" key="13">
    <source>
        <dbReference type="SAM" id="Phobius"/>
    </source>
</evidence>
<feature type="transmembrane region" description="Helical" evidence="13">
    <location>
        <begin position="60"/>
        <end position="81"/>
    </location>
</feature>
<dbReference type="Pfam" id="PF00005">
    <property type="entry name" value="ABC_tran"/>
    <property type="match status" value="2"/>
</dbReference>
<gene>
    <name evidence="16" type="ORF">TMSB3V08_LOCUS5133</name>
</gene>